<dbReference type="PANTHER" id="PTHR30327:SF1">
    <property type="entry name" value="UPF0301 PROTEIN YQGE"/>
    <property type="match status" value="1"/>
</dbReference>
<dbReference type="HAMAP" id="MF_00758">
    <property type="entry name" value="UPF0301"/>
    <property type="match status" value="1"/>
</dbReference>
<evidence type="ECO:0000256" key="1">
    <source>
        <dbReference type="ARBA" id="ARBA00009600"/>
    </source>
</evidence>
<evidence type="ECO:0000256" key="2">
    <source>
        <dbReference type="HAMAP-Rule" id="MF_00758"/>
    </source>
</evidence>
<reference evidence="3 4" key="1">
    <citation type="submission" date="2019-06" db="EMBL/GenBank/DDBJ databases">
        <title>Persicimonas caeni gen. nov., sp. nov., a predatory bacterium isolated from solar saltern.</title>
        <authorList>
            <person name="Wang S."/>
        </authorList>
    </citation>
    <scope>NUCLEOTIDE SEQUENCE [LARGE SCALE GENOMIC DNA]</scope>
    <source>
        <strain evidence="3 4">YN101</strain>
    </source>
</reference>
<comment type="similarity">
    <text evidence="1 2">Belongs to the UPF0301 (AlgH) family.</text>
</comment>
<dbReference type="AlphaFoldDB" id="A0A4Y6PT54"/>
<name>A0A4Y6PT54_PERCE</name>
<accession>A0A5B8YAK8</accession>
<dbReference type="InterPro" id="IPR003774">
    <property type="entry name" value="AlgH-like"/>
</dbReference>
<proteinExistence type="inferred from homology"/>
<dbReference type="SUPFAM" id="SSF143456">
    <property type="entry name" value="VC0467-like"/>
    <property type="match status" value="1"/>
</dbReference>
<protein>
    <recommendedName>
        <fullName evidence="2">UPF0301 protein FIV42_12250</fullName>
    </recommendedName>
</protein>
<sequence length="237" mass="26052">MVGALPRDRSVVTLKMLSRKSTIHCLFASPFMAESTQNSSSMAPGFLVASPKLDGSPFERAVILLVHHDEEGAMGYIINKPLEVDFGTLIASVNEEIEEAILPERFEQTVYFGGPVRMEQLWVIFKHEGEQARKAPFDSVEPADIDFAPDWTLSPSGRLIEGFALHETDDYIMPVLGYAGWGAGQLEGELEEGSWLVADFDEALIRQTAPADCWKRALAKIGVDPTAFLMMGKMGSA</sequence>
<dbReference type="Proteomes" id="UP000315995">
    <property type="component" value="Chromosome"/>
</dbReference>
<gene>
    <name evidence="3" type="ORF">FIV42_12250</name>
</gene>
<accession>A0A4Y6PT54</accession>
<dbReference type="GO" id="GO:0005829">
    <property type="term" value="C:cytosol"/>
    <property type="evidence" value="ECO:0007669"/>
    <property type="project" value="TreeGrafter"/>
</dbReference>
<evidence type="ECO:0000313" key="4">
    <source>
        <dbReference type="Proteomes" id="UP000315995"/>
    </source>
</evidence>
<dbReference type="OrthoDB" id="9807486at2"/>
<evidence type="ECO:0000313" key="3">
    <source>
        <dbReference type="EMBL" id="QDG51488.1"/>
    </source>
</evidence>
<dbReference type="Pfam" id="PF02622">
    <property type="entry name" value="DUF179"/>
    <property type="match status" value="1"/>
</dbReference>
<dbReference type="PANTHER" id="PTHR30327">
    <property type="entry name" value="UNCHARACTERIZED PROTEIN YQGE"/>
    <property type="match status" value="1"/>
</dbReference>
<dbReference type="EMBL" id="CP041186">
    <property type="protein sequence ID" value="QDG51488.1"/>
    <property type="molecule type" value="Genomic_DNA"/>
</dbReference>
<organism evidence="3 4">
    <name type="scientific">Persicimonas caeni</name>
    <dbReference type="NCBI Taxonomy" id="2292766"/>
    <lineage>
        <taxon>Bacteria</taxon>
        <taxon>Deltaproteobacteria</taxon>
        <taxon>Bradymonadales</taxon>
        <taxon>Bradymonadaceae</taxon>
        <taxon>Persicimonas</taxon>
    </lineage>
</organism>
<dbReference type="Gene3D" id="3.40.1740.10">
    <property type="entry name" value="VC0467-like"/>
    <property type="match status" value="1"/>
</dbReference>
<keyword evidence="4" id="KW-1185">Reference proteome</keyword>